<comment type="catalytic activity">
    <reaction evidence="3">
        <text>[protein]-L-glutamate 5-O-methyl ester + H2O = L-glutamyl-[protein] + methanol + H(+)</text>
        <dbReference type="Rhea" id="RHEA:23236"/>
        <dbReference type="Rhea" id="RHEA-COMP:10208"/>
        <dbReference type="Rhea" id="RHEA-COMP:10311"/>
        <dbReference type="ChEBI" id="CHEBI:15377"/>
        <dbReference type="ChEBI" id="CHEBI:15378"/>
        <dbReference type="ChEBI" id="CHEBI:17790"/>
        <dbReference type="ChEBI" id="CHEBI:29973"/>
        <dbReference type="ChEBI" id="CHEBI:82795"/>
        <dbReference type="EC" id="3.1.1.61"/>
    </reaction>
</comment>
<dbReference type="RefSeq" id="WP_051764781.1">
    <property type="nucleotide sequence ID" value="NZ_CP034550.1"/>
</dbReference>
<evidence type="ECO:0000259" key="5">
    <source>
        <dbReference type="PROSITE" id="PS50122"/>
    </source>
</evidence>
<dbReference type="Proteomes" id="UP000325787">
    <property type="component" value="Chromosome"/>
</dbReference>
<dbReference type="GO" id="GO:0005737">
    <property type="term" value="C:cytoplasm"/>
    <property type="evidence" value="ECO:0007669"/>
    <property type="project" value="InterPro"/>
</dbReference>
<dbReference type="OrthoDB" id="9791760at2"/>
<dbReference type="CDD" id="cd16433">
    <property type="entry name" value="CheB"/>
    <property type="match status" value="1"/>
</dbReference>
<accession>A0A5Q0H3F0</accession>
<dbReference type="EMBL" id="CP034550">
    <property type="protein sequence ID" value="QFZ20758.1"/>
    <property type="molecule type" value="Genomic_DNA"/>
</dbReference>
<evidence type="ECO:0000313" key="7">
    <source>
        <dbReference type="Proteomes" id="UP000325787"/>
    </source>
</evidence>
<name>A0A5Q0H3F0_SACSY</name>
<dbReference type="GO" id="GO:0008984">
    <property type="term" value="F:protein-glutamate methylesterase activity"/>
    <property type="evidence" value="ECO:0007669"/>
    <property type="project" value="UniProtKB-EC"/>
</dbReference>
<keyword evidence="4" id="KW-0145">Chemotaxis</keyword>
<feature type="active site" evidence="4">
    <location>
        <position position="12"/>
    </location>
</feature>
<evidence type="ECO:0000256" key="3">
    <source>
        <dbReference type="ARBA" id="ARBA00048267"/>
    </source>
</evidence>
<sequence>MPGRDVVLIGASAGGFDALRRLLGGLPAGLPASVLVVVHITPGPNSRTLPDTLARSGCLPAAYAVPGQRLTPGLVTVAPPGQHLVVTDGDVLRLHRGPLVHRVRPAVDVLLHSAARHCGERAIAVVLSGSLRDGAEGAAAVAAAGGAVLVQDPADAGSPDMPAATLARVPGAGAWPAAKLGPAIADLLGTEAPRRPVAADHRVEGIADALWTAVSQLHADAAVQQRLQQRFAPTHPLVALSRSREERMRQAAELITDRVLPNFRPGAPPGPPTDGG</sequence>
<dbReference type="InterPro" id="IPR035909">
    <property type="entry name" value="CheB_C"/>
</dbReference>
<reference evidence="7" key="1">
    <citation type="journal article" date="2021" name="Curr. Microbiol.">
        <title>Complete genome of nocamycin-producing strain Saccharothrix syringae NRRL B-16468 reveals the biosynthetic potential for secondary metabolites.</title>
        <authorList>
            <person name="Mo X."/>
            <person name="Yang S."/>
        </authorList>
    </citation>
    <scope>NUCLEOTIDE SEQUENCE [LARGE SCALE GENOMIC DNA]</scope>
    <source>
        <strain evidence="7">ATCC 51364 / DSM 43886 / JCM 6844 / KCTC 9398 / NBRC 14523 / NRRL B-16468 / INA 2240</strain>
    </source>
</reference>
<dbReference type="GO" id="GO:0006935">
    <property type="term" value="P:chemotaxis"/>
    <property type="evidence" value="ECO:0007669"/>
    <property type="project" value="UniProtKB-UniRule"/>
</dbReference>
<dbReference type="AlphaFoldDB" id="A0A5Q0H3F0"/>
<keyword evidence="1 4" id="KW-0378">Hydrolase</keyword>
<dbReference type="SUPFAM" id="SSF52738">
    <property type="entry name" value="Methylesterase CheB, C-terminal domain"/>
    <property type="match status" value="1"/>
</dbReference>
<dbReference type="PANTHER" id="PTHR42872">
    <property type="entry name" value="PROTEIN-GLUTAMATE METHYLESTERASE/PROTEIN-GLUTAMINE GLUTAMINASE"/>
    <property type="match status" value="1"/>
</dbReference>
<dbReference type="Gene3D" id="3.40.50.180">
    <property type="entry name" value="Methylesterase CheB, C-terminal domain"/>
    <property type="match status" value="1"/>
</dbReference>
<keyword evidence="7" id="KW-1185">Reference proteome</keyword>
<dbReference type="GO" id="GO:0000156">
    <property type="term" value="F:phosphorelay response regulator activity"/>
    <property type="evidence" value="ECO:0007669"/>
    <property type="project" value="InterPro"/>
</dbReference>
<evidence type="ECO:0000256" key="4">
    <source>
        <dbReference type="PROSITE-ProRule" id="PRU00050"/>
    </source>
</evidence>
<proteinExistence type="predicted"/>
<dbReference type="InterPro" id="IPR000673">
    <property type="entry name" value="Sig_transdc_resp-reg_Me-estase"/>
</dbReference>
<dbReference type="EC" id="3.1.1.61" evidence="2"/>
<dbReference type="KEGG" id="ssyi:EKG83_28170"/>
<organism evidence="6 7">
    <name type="scientific">Saccharothrix syringae</name>
    <name type="common">Nocardiopsis syringae</name>
    <dbReference type="NCBI Taxonomy" id="103733"/>
    <lineage>
        <taxon>Bacteria</taxon>
        <taxon>Bacillati</taxon>
        <taxon>Actinomycetota</taxon>
        <taxon>Actinomycetes</taxon>
        <taxon>Pseudonocardiales</taxon>
        <taxon>Pseudonocardiaceae</taxon>
        <taxon>Saccharothrix</taxon>
    </lineage>
</organism>
<feature type="domain" description="CheB-type methylesterase" evidence="5">
    <location>
        <begin position="1"/>
        <end position="166"/>
    </location>
</feature>
<protein>
    <recommendedName>
        <fullName evidence="2">protein-glutamate methylesterase</fullName>
        <ecNumber evidence="2">3.1.1.61</ecNumber>
    </recommendedName>
</protein>
<dbReference type="PROSITE" id="PS50122">
    <property type="entry name" value="CHEB"/>
    <property type="match status" value="1"/>
</dbReference>
<feature type="active site" evidence="4">
    <location>
        <position position="133"/>
    </location>
</feature>
<evidence type="ECO:0000256" key="2">
    <source>
        <dbReference type="ARBA" id="ARBA00039140"/>
    </source>
</evidence>
<evidence type="ECO:0000313" key="6">
    <source>
        <dbReference type="EMBL" id="QFZ20758.1"/>
    </source>
</evidence>
<gene>
    <name evidence="6" type="ORF">EKG83_28170</name>
</gene>
<dbReference type="Pfam" id="PF01339">
    <property type="entry name" value="CheB_methylest"/>
    <property type="match status" value="1"/>
</dbReference>
<evidence type="ECO:0000256" key="1">
    <source>
        <dbReference type="ARBA" id="ARBA00022801"/>
    </source>
</evidence>
<feature type="active site" evidence="4">
    <location>
        <position position="39"/>
    </location>
</feature>
<dbReference type="PANTHER" id="PTHR42872:SF6">
    <property type="entry name" value="PROTEIN-GLUTAMATE METHYLESTERASE_PROTEIN-GLUTAMINE GLUTAMINASE"/>
    <property type="match status" value="1"/>
</dbReference>